<keyword evidence="3" id="KW-1185">Reference proteome</keyword>
<feature type="region of interest" description="Disordered" evidence="1">
    <location>
        <begin position="1"/>
        <end position="34"/>
    </location>
</feature>
<sequence>MASKGNQIDGWNPNPFTHPTNGNVMNAQSMTSPEAQAARVRAQEIMAASKNGKPGDGDRLLGRQQNYNSLIPGVASLKKRLLGGEKK</sequence>
<proteinExistence type="predicted"/>
<protein>
    <submittedName>
        <fullName evidence="2">Uncharacterized protein</fullName>
    </submittedName>
</protein>
<feature type="compositionally biased region" description="Polar residues" evidence="1">
    <location>
        <begin position="14"/>
        <end position="34"/>
    </location>
</feature>
<comment type="caution">
    <text evidence="2">The sequence shown here is derived from an EMBL/GenBank/DDBJ whole genome shotgun (WGS) entry which is preliminary data.</text>
</comment>
<gene>
    <name evidence="2" type="ORF">BT93_L0104</name>
</gene>
<dbReference type="EMBL" id="MU098006">
    <property type="protein sequence ID" value="KAF7845908.1"/>
    <property type="molecule type" value="Genomic_DNA"/>
</dbReference>
<reference evidence="2" key="1">
    <citation type="submission" date="2020-05" db="EMBL/GenBank/DDBJ databases">
        <title>WGS assembly of Corymbia citriodora subspecies variegata.</title>
        <authorList>
            <person name="Barry K."/>
            <person name="Hundley H."/>
            <person name="Shu S."/>
            <person name="Jenkins J."/>
            <person name="Grimwood J."/>
            <person name="Baten A."/>
        </authorList>
    </citation>
    <scope>NUCLEOTIDE SEQUENCE</scope>
    <source>
        <strain evidence="2">CV2-018</strain>
    </source>
</reference>
<dbReference type="OrthoDB" id="3649946at2759"/>
<dbReference type="AlphaFoldDB" id="A0A8T0CET4"/>
<organism evidence="2 3">
    <name type="scientific">Corymbia citriodora subsp. variegata</name>
    <dbReference type="NCBI Taxonomy" id="360336"/>
    <lineage>
        <taxon>Eukaryota</taxon>
        <taxon>Viridiplantae</taxon>
        <taxon>Streptophyta</taxon>
        <taxon>Embryophyta</taxon>
        <taxon>Tracheophyta</taxon>
        <taxon>Spermatophyta</taxon>
        <taxon>Magnoliopsida</taxon>
        <taxon>eudicotyledons</taxon>
        <taxon>Gunneridae</taxon>
        <taxon>Pentapetalae</taxon>
        <taxon>rosids</taxon>
        <taxon>malvids</taxon>
        <taxon>Myrtales</taxon>
        <taxon>Myrtaceae</taxon>
        <taxon>Myrtoideae</taxon>
        <taxon>Eucalypteae</taxon>
        <taxon>Corymbia</taxon>
    </lineage>
</organism>
<evidence type="ECO:0000313" key="3">
    <source>
        <dbReference type="Proteomes" id="UP000806378"/>
    </source>
</evidence>
<name>A0A8T0CET4_CORYI</name>
<evidence type="ECO:0000313" key="2">
    <source>
        <dbReference type="EMBL" id="KAF7845908.1"/>
    </source>
</evidence>
<accession>A0A8T0CET4</accession>
<evidence type="ECO:0000256" key="1">
    <source>
        <dbReference type="SAM" id="MobiDB-lite"/>
    </source>
</evidence>
<dbReference type="Proteomes" id="UP000806378">
    <property type="component" value="Unassembled WGS sequence"/>
</dbReference>
<dbReference type="Gramene" id="rna-gnl|WGS:JABURB|Cocit.L0104.1">
    <property type="protein sequence ID" value="cds-KAF7845908.1"/>
    <property type="gene ID" value="gene-BT93_L0104"/>
</dbReference>